<feature type="compositionally biased region" description="Basic and acidic residues" evidence="1">
    <location>
        <begin position="1"/>
        <end position="24"/>
    </location>
</feature>
<gene>
    <name evidence="2" type="ORF">HMPREF0731_4648</name>
</gene>
<accession>D5RU86</accession>
<evidence type="ECO:0000313" key="3">
    <source>
        <dbReference type="Proteomes" id="UP000005324"/>
    </source>
</evidence>
<dbReference type="Proteomes" id="UP000005324">
    <property type="component" value="Unassembled WGS sequence"/>
</dbReference>
<protein>
    <submittedName>
        <fullName evidence="2">Uncharacterized protein</fullName>
    </submittedName>
</protein>
<dbReference type="HOGENOM" id="CLU_3019203_0_0_5"/>
<evidence type="ECO:0000313" key="2">
    <source>
        <dbReference type="EMBL" id="EFH09136.1"/>
    </source>
</evidence>
<evidence type="ECO:0000256" key="1">
    <source>
        <dbReference type="SAM" id="MobiDB-lite"/>
    </source>
</evidence>
<proteinExistence type="predicted"/>
<dbReference type="EMBL" id="ADVL01000952">
    <property type="protein sequence ID" value="EFH09136.1"/>
    <property type="molecule type" value="Genomic_DNA"/>
</dbReference>
<feature type="region of interest" description="Disordered" evidence="1">
    <location>
        <begin position="1"/>
        <end position="45"/>
    </location>
</feature>
<feature type="non-terminal residue" evidence="2">
    <location>
        <position position="1"/>
    </location>
</feature>
<dbReference type="AlphaFoldDB" id="D5RU86"/>
<keyword evidence="3" id="KW-1185">Reference proteome</keyword>
<organism evidence="2 3">
    <name type="scientific">Pseudoroseomonas cervicalis ATCC 49957</name>
    <dbReference type="NCBI Taxonomy" id="525371"/>
    <lineage>
        <taxon>Bacteria</taxon>
        <taxon>Pseudomonadati</taxon>
        <taxon>Pseudomonadota</taxon>
        <taxon>Alphaproteobacteria</taxon>
        <taxon>Acetobacterales</taxon>
        <taxon>Roseomonadaceae</taxon>
        <taxon>Roseomonas</taxon>
    </lineage>
</organism>
<name>D5RU86_9PROT</name>
<sequence>RPDRGGERGDRRDRRPPRDDRQEPRSFSFDGGNAKGKGPDPDSPFAVLARLKLGKE</sequence>
<comment type="caution">
    <text evidence="2">The sequence shown here is derived from an EMBL/GenBank/DDBJ whole genome shotgun (WGS) entry which is preliminary data.</text>
</comment>
<reference evidence="2 3" key="1">
    <citation type="submission" date="2010-04" db="EMBL/GenBank/DDBJ databases">
        <authorList>
            <person name="Qin X."/>
            <person name="Bachman B."/>
            <person name="Battles P."/>
            <person name="Bell A."/>
            <person name="Bess C."/>
            <person name="Bickham C."/>
            <person name="Chaboub L."/>
            <person name="Chen D."/>
            <person name="Coyle M."/>
            <person name="Deiros D.R."/>
            <person name="Dinh H."/>
            <person name="Forbes L."/>
            <person name="Fowler G."/>
            <person name="Francisco L."/>
            <person name="Fu Q."/>
            <person name="Gubbala S."/>
            <person name="Hale W."/>
            <person name="Han Y."/>
            <person name="Hemphill L."/>
            <person name="Highlander S.K."/>
            <person name="Hirani K."/>
            <person name="Hogues M."/>
            <person name="Jackson L."/>
            <person name="Jakkamsetti A."/>
            <person name="Javaid M."/>
            <person name="Jiang H."/>
            <person name="Korchina V."/>
            <person name="Kovar C."/>
            <person name="Lara F."/>
            <person name="Lee S."/>
            <person name="Mata R."/>
            <person name="Mathew T."/>
            <person name="Moen C."/>
            <person name="Morales K."/>
            <person name="Munidasa M."/>
            <person name="Nazareth L."/>
            <person name="Ngo R."/>
            <person name="Nguyen L."/>
            <person name="Okwuonu G."/>
            <person name="Ongeri F."/>
            <person name="Patil S."/>
            <person name="Petrosino J."/>
            <person name="Pham C."/>
            <person name="Pham P."/>
            <person name="Pu L.-L."/>
            <person name="Puazo M."/>
            <person name="Raj R."/>
            <person name="Reid J."/>
            <person name="Rouhana J."/>
            <person name="Saada N."/>
            <person name="Shang Y."/>
            <person name="Simmons D."/>
            <person name="Thornton R."/>
            <person name="Warren J."/>
            <person name="Weissenberger G."/>
            <person name="Zhang J."/>
            <person name="Zhang L."/>
            <person name="Zhou C."/>
            <person name="Zhu D."/>
            <person name="Muzny D."/>
            <person name="Worley K."/>
            <person name="Gibbs R."/>
        </authorList>
    </citation>
    <scope>NUCLEOTIDE SEQUENCE [LARGE SCALE GENOMIC DNA]</scope>
    <source>
        <strain evidence="2 3">ATCC 49957</strain>
    </source>
</reference>